<dbReference type="GO" id="GO:0005886">
    <property type="term" value="C:plasma membrane"/>
    <property type="evidence" value="ECO:0007669"/>
    <property type="project" value="UniProtKB-SubCell"/>
</dbReference>
<keyword evidence="4" id="KW-1003">Cell membrane</keyword>
<reference evidence="11 12" key="1">
    <citation type="submission" date="2016-10" db="EMBL/GenBank/DDBJ databases">
        <authorList>
            <person name="de Groot N.N."/>
        </authorList>
    </citation>
    <scope>NUCLEOTIDE SEQUENCE [LARGE SCALE GENOMIC DNA]</scope>
    <source>
        <strain evidence="11 12">HLD2</strain>
    </source>
</reference>
<protein>
    <recommendedName>
        <fullName evidence="8">ABC-type dipeptide transporter</fullName>
        <ecNumber evidence="8">7.4.2.9</ecNumber>
    </recommendedName>
</protein>
<keyword evidence="12" id="KW-1185">Reference proteome</keyword>
<dbReference type="STRING" id="415747.SAMN03097708_02503"/>
<dbReference type="PROSITE" id="PS50893">
    <property type="entry name" value="ABC_TRANSPORTER_2"/>
    <property type="match status" value="2"/>
</dbReference>
<dbReference type="RefSeq" id="WP_092997634.1">
    <property type="nucleotide sequence ID" value="NZ_FMWD01000007.1"/>
</dbReference>
<dbReference type="GO" id="GO:0015833">
    <property type="term" value="P:peptide transport"/>
    <property type="evidence" value="ECO:0007669"/>
    <property type="project" value="InterPro"/>
</dbReference>
<dbReference type="InterPro" id="IPR017871">
    <property type="entry name" value="ABC_transporter-like_CS"/>
</dbReference>
<dbReference type="Pfam" id="PF00005">
    <property type="entry name" value="ABC_tran"/>
    <property type="match status" value="2"/>
</dbReference>
<keyword evidence="6 11" id="KW-0067">ATP-binding</keyword>
<keyword evidence="5" id="KW-0547">Nucleotide-binding</keyword>
<dbReference type="InterPro" id="IPR013563">
    <property type="entry name" value="Oligopep_ABC_C"/>
</dbReference>
<evidence type="ECO:0000256" key="2">
    <source>
        <dbReference type="ARBA" id="ARBA00005417"/>
    </source>
</evidence>
<dbReference type="GO" id="GO:0005524">
    <property type="term" value="F:ATP binding"/>
    <property type="evidence" value="ECO:0007669"/>
    <property type="project" value="UniProtKB-KW"/>
</dbReference>
<dbReference type="InterPro" id="IPR003593">
    <property type="entry name" value="AAA+_ATPase"/>
</dbReference>
<dbReference type="Proteomes" id="UP000199648">
    <property type="component" value="Unassembled WGS sequence"/>
</dbReference>
<dbReference type="SMART" id="SM00382">
    <property type="entry name" value="AAA"/>
    <property type="match status" value="2"/>
</dbReference>
<sequence length="538" mass="60527">MSQLLEIENLSVAFGVPGERSEVVHGVSFSVGEGEKVALVGESGSGKSVTALSVLRLHDTSQTDYPTGRILFEGNDLLKAPQKGIRRVRGRDVAMIFQEPMTSLNPVYTIGDQLMEPVMLHEGLDPVRAKSRMLELLDMVGIAEPEKRFDAFPHMLSGGQRQRVMIAMALACRPKLLIADEPTTALDVTIQKQILELLNRLQREFGMAILLITHDLNMVRHFAQRVCVMQNGELVEQGGVAELFDKPKHPYTRHLLGSEPEPLLKGEDRDALAARSPVMSGDSVRCYFPIKSGFFRRQVGEVRAVDDVSLAIRPGETLGIVGESGSGKSTLGMCLLRLQSCEGEIRFRGQRLDSLNGRQLRPLRRNFQVVFQDPYSSLSPRMTVARILDEGLRLHFPDLSRDERRRRAIKVLGEVGLEESMLDRYPHEFSGGQRQRIAVARAVVLEPEMLVLDEPTSALDVSVQKQVLELLRDLQRRHRMSYLFISHDLRVIRAVAHRVMVMREGRVVEEGETEKVFDHPRHEYTRTLLDAALLRDIG</sequence>
<dbReference type="GO" id="GO:0055085">
    <property type="term" value="P:transmembrane transport"/>
    <property type="evidence" value="ECO:0007669"/>
    <property type="project" value="UniProtKB-ARBA"/>
</dbReference>
<evidence type="ECO:0000313" key="11">
    <source>
        <dbReference type="EMBL" id="SCZ63570.1"/>
    </source>
</evidence>
<dbReference type="Pfam" id="PF08352">
    <property type="entry name" value="oligo_HPY"/>
    <property type="match status" value="2"/>
</dbReference>
<name>A0A1G5QPX3_9GAMM</name>
<evidence type="ECO:0000256" key="5">
    <source>
        <dbReference type="ARBA" id="ARBA00022741"/>
    </source>
</evidence>
<gene>
    <name evidence="11" type="ORF">SAMN03097708_02503</name>
</gene>
<evidence type="ECO:0000313" key="12">
    <source>
        <dbReference type="Proteomes" id="UP000199648"/>
    </source>
</evidence>
<dbReference type="EMBL" id="FMWD01000007">
    <property type="protein sequence ID" value="SCZ63570.1"/>
    <property type="molecule type" value="Genomic_DNA"/>
</dbReference>
<comment type="catalytic activity">
    <reaction evidence="9">
        <text>a dipeptide(out) + ATP + H2O = a dipeptide(in) + ADP + phosphate + H(+)</text>
        <dbReference type="Rhea" id="RHEA:23120"/>
        <dbReference type="ChEBI" id="CHEBI:15377"/>
        <dbReference type="ChEBI" id="CHEBI:15378"/>
        <dbReference type="ChEBI" id="CHEBI:30616"/>
        <dbReference type="ChEBI" id="CHEBI:43474"/>
        <dbReference type="ChEBI" id="CHEBI:90799"/>
        <dbReference type="ChEBI" id="CHEBI:456216"/>
        <dbReference type="EC" id="7.4.2.9"/>
    </reaction>
</comment>
<dbReference type="AlphaFoldDB" id="A0A1G5QPX3"/>
<dbReference type="NCBIfam" id="NF008453">
    <property type="entry name" value="PRK11308.1"/>
    <property type="match status" value="2"/>
</dbReference>
<dbReference type="InterPro" id="IPR050388">
    <property type="entry name" value="ABC_Ni/Peptide_Import"/>
</dbReference>
<dbReference type="CDD" id="cd03257">
    <property type="entry name" value="ABC_NikE_OppD_transporters"/>
    <property type="match status" value="2"/>
</dbReference>
<evidence type="ECO:0000256" key="9">
    <source>
        <dbReference type="ARBA" id="ARBA00047356"/>
    </source>
</evidence>
<dbReference type="EC" id="7.4.2.9" evidence="8"/>
<dbReference type="FunFam" id="3.40.50.300:FF:000016">
    <property type="entry name" value="Oligopeptide ABC transporter ATP-binding component"/>
    <property type="match status" value="1"/>
</dbReference>
<dbReference type="NCBIfam" id="NF007739">
    <property type="entry name" value="PRK10419.1"/>
    <property type="match status" value="2"/>
</dbReference>
<dbReference type="InterPro" id="IPR003439">
    <property type="entry name" value="ABC_transporter-like_ATP-bd"/>
</dbReference>
<keyword evidence="3" id="KW-0813">Transport</keyword>
<dbReference type="OrthoDB" id="9784450at2"/>
<dbReference type="InterPro" id="IPR027417">
    <property type="entry name" value="P-loop_NTPase"/>
</dbReference>
<proteinExistence type="inferred from homology"/>
<evidence type="ECO:0000256" key="8">
    <source>
        <dbReference type="ARBA" id="ARBA00038852"/>
    </source>
</evidence>
<evidence type="ECO:0000256" key="4">
    <source>
        <dbReference type="ARBA" id="ARBA00022475"/>
    </source>
</evidence>
<comment type="similarity">
    <text evidence="2">Belongs to the ABC transporter superfamily.</text>
</comment>
<dbReference type="PANTHER" id="PTHR43297">
    <property type="entry name" value="OLIGOPEPTIDE TRANSPORT ATP-BINDING PROTEIN APPD"/>
    <property type="match status" value="1"/>
</dbReference>
<evidence type="ECO:0000256" key="3">
    <source>
        <dbReference type="ARBA" id="ARBA00022448"/>
    </source>
</evidence>
<dbReference type="SUPFAM" id="SSF52540">
    <property type="entry name" value="P-loop containing nucleoside triphosphate hydrolases"/>
    <property type="match status" value="2"/>
</dbReference>
<comment type="subcellular location">
    <subcellularLocation>
        <location evidence="1">Cell inner membrane</location>
        <topology evidence="1">Peripheral membrane protein</topology>
    </subcellularLocation>
</comment>
<keyword evidence="7" id="KW-0472">Membrane</keyword>
<evidence type="ECO:0000256" key="7">
    <source>
        <dbReference type="ARBA" id="ARBA00023136"/>
    </source>
</evidence>
<evidence type="ECO:0000259" key="10">
    <source>
        <dbReference type="PROSITE" id="PS50893"/>
    </source>
</evidence>
<accession>A0A1G5QPX3</accession>
<dbReference type="Gene3D" id="3.40.50.300">
    <property type="entry name" value="P-loop containing nucleotide triphosphate hydrolases"/>
    <property type="match status" value="2"/>
</dbReference>
<organism evidence="11 12">
    <name type="scientific">Thiohalomonas denitrificans</name>
    <dbReference type="NCBI Taxonomy" id="415747"/>
    <lineage>
        <taxon>Bacteria</taxon>
        <taxon>Pseudomonadati</taxon>
        <taxon>Pseudomonadota</taxon>
        <taxon>Gammaproteobacteria</taxon>
        <taxon>Thiohalomonadales</taxon>
        <taxon>Thiohalomonadaceae</taxon>
        <taxon>Thiohalomonas</taxon>
    </lineage>
</organism>
<evidence type="ECO:0000256" key="1">
    <source>
        <dbReference type="ARBA" id="ARBA00004417"/>
    </source>
</evidence>
<evidence type="ECO:0000256" key="6">
    <source>
        <dbReference type="ARBA" id="ARBA00022840"/>
    </source>
</evidence>
<dbReference type="PANTHER" id="PTHR43297:SF2">
    <property type="entry name" value="DIPEPTIDE TRANSPORT ATP-BINDING PROTEIN DPPD"/>
    <property type="match status" value="1"/>
</dbReference>
<feature type="domain" description="ABC transporter" evidence="10">
    <location>
        <begin position="290"/>
        <end position="529"/>
    </location>
</feature>
<feature type="domain" description="ABC transporter" evidence="10">
    <location>
        <begin position="5"/>
        <end position="256"/>
    </location>
</feature>
<dbReference type="GO" id="GO:0016887">
    <property type="term" value="F:ATP hydrolysis activity"/>
    <property type="evidence" value="ECO:0007669"/>
    <property type="project" value="InterPro"/>
</dbReference>
<dbReference type="PROSITE" id="PS00211">
    <property type="entry name" value="ABC_TRANSPORTER_1"/>
    <property type="match status" value="2"/>
</dbReference>